<evidence type="ECO:0000313" key="2">
    <source>
        <dbReference type="Proteomes" id="UP001374535"/>
    </source>
</evidence>
<dbReference type="Proteomes" id="UP001374535">
    <property type="component" value="Chromosome 10"/>
</dbReference>
<name>A0AAQ3MPE2_VIGMU</name>
<gene>
    <name evidence="1" type="ORF">V8G54_033457</name>
</gene>
<accession>A0AAQ3MPE2</accession>
<dbReference type="EMBL" id="CP144691">
    <property type="protein sequence ID" value="WVY94369.1"/>
    <property type="molecule type" value="Genomic_DNA"/>
</dbReference>
<protein>
    <submittedName>
        <fullName evidence="1">Uncharacterized protein</fullName>
    </submittedName>
</protein>
<sequence>MPLHLINTQNPCPTKLHSLILISPKWCLISGQVLSNNPVPILNSQHCSRITNISNIKGVPNDQHRNCSGATQGIVNLVLMQVLIRGQESRSVSLDRVLQQCKVTRQIFHQPILNKVRTLGTKFAMPVINTEEMDTWVTLELCPNAETILVFFIR</sequence>
<reference evidence="1 2" key="1">
    <citation type="journal article" date="2023" name="Life. Sci Alliance">
        <title>Evolutionary insights into 3D genome organization and epigenetic landscape of Vigna mungo.</title>
        <authorList>
            <person name="Junaid A."/>
            <person name="Singh B."/>
            <person name="Bhatia S."/>
        </authorList>
    </citation>
    <scope>NUCLEOTIDE SEQUENCE [LARGE SCALE GENOMIC DNA]</scope>
    <source>
        <strain evidence="1">Urdbean</strain>
    </source>
</reference>
<organism evidence="1 2">
    <name type="scientific">Vigna mungo</name>
    <name type="common">Black gram</name>
    <name type="synonym">Phaseolus mungo</name>
    <dbReference type="NCBI Taxonomy" id="3915"/>
    <lineage>
        <taxon>Eukaryota</taxon>
        <taxon>Viridiplantae</taxon>
        <taxon>Streptophyta</taxon>
        <taxon>Embryophyta</taxon>
        <taxon>Tracheophyta</taxon>
        <taxon>Spermatophyta</taxon>
        <taxon>Magnoliopsida</taxon>
        <taxon>eudicotyledons</taxon>
        <taxon>Gunneridae</taxon>
        <taxon>Pentapetalae</taxon>
        <taxon>rosids</taxon>
        <taxon>fabids</taxon>
        <taxon>Fabales</taxon>
        <taxon>Fabaceae</taxon>
        <taxon>Papilionoideae</taxon>
        <taxon>50 kb inversion clade</taxon>
        <taxon>NPAAA clade</taxon>
        <taxon>indigoferoid/millettioid clade</taxon>
        <taxon>Phaseoleae</taxon>
        <taxon>Vigna</taxon>
    </lineage>
</organism>
<keyword evidence="2" id="KW-1185">Reference proteome</keyword>
<proteinExistence type="predicted"/>
<evidence type="ECO:0000313" key="1">
    <source>
        <dbReference type="EMBL" id="WVY94369.1"/>
    </source>
</evidence>
<dbReference type="AlphaFoldDB" id="A0AAQ3MPE2"/>